<accession>A0ABZ1CUF2</accession>
<evidence type="ECO:0000256" key="1">
    <source>
        <dbReference type="SAM" id="MobiDB-lite"/>
    </source>
</evidence>
<evidence type="ECO:0000313" key="3">
    <source>
        <dbReference type="EMBL" id="WRT64819.1"/>
    </source>
</evidence>
<keyword evidence="2" id="KW-1133">Transmembrane helix</keyword>
<dbReference type="EMBL" id="CP141882">
    <property type="protein sequence ID" value="WRT64819.1"/>
    <property type="molecule type" value="Genomic_DNA"/>
</dbReference>
<keyword evidence="2" id="KW-0472">Membrane</keyword>
<reference evidence="3 4" key="1">
    <citation type="submission" date="2024-01" db="EMBL/GenBank/DDBJ databases">
        <title>Comparative genomics of Cryptococcus and Kwoniella reveals pathogenesis evolution and contrasting modes of karyotype evolution via chromosome fusion or intercentromeric recombination.</title>
        <authorList>
            <person name="Coelho M.A."/>
            <person name="David-Palma M."/>
            <person name="Shea T."/>
            <person name="Bowers K."/>
            <person name="McGinley-Smith S."/>
            <person name="Mohammad A.W."/>
            <person name="Gnirke A."/>
            <person name="Yurkov A.M."/>
            <person name="Nowrousian M."/>
            <person name="Sun S."/>
            <person name="Cuomo C.A."/>
            <person name="Heitman J."/>
        </authorList>
    </citation>
    <scope>NUCLEOTIDE SEQUENCE [LARGE SCALE GENOMIC DNA]</scope>
    <source>
        <strain evidence="3">CBS 11374</strain>
    </source>
</reference>
<evidence type="ECO:0000313" key="4">
    <source>
        <dbReference type="Proteomes" id="UP001329825"/>
    </source>
</evidence>
<sequence>MMCIKHVLIYFLILPIPAASPIFLLLFTVAAFIAIKPCGYCLSLLAILFLSTSPHSPFLHPSLDSSISNTRNSTTVLPINDEPLNTPIPNRTWLSLNGGRLTSPSLIGYQEMDKALSQMTPPDNGIINRIIGFNVLPITPCTSNLERLSTGNMLIDRLISTYIPSSSSSAYPSLSSSSSPAVGWKERQLPNKYVDISWKGIGMIVDFGWKRDDQGIKWEIEEVLGKEWVRPSIDNGLKQKHDEHQNDGDEKENQLEHGERSVPIKAGMEKINKFWEKIPLFRGNW</sequence>
<feature type="transmembrane region" description="Helical" evidence="2">
    <location>
        <begin position="7"/>
        <end position="35"/>
    </location>
</feature>
<keyword evidence="4" id="KW-1185">Reference proteome</keyword>
<dbReference type="Proteomes" id="UP001329825">
    <property type="component" value="Chromosome 2"/>
</dbReference>
<name>A0ABZ1CUF2_9TREE</name>
<evidence type="ECO:0008006" key="5">
    <source>
        <dbReference type="Google" id="ProtNLM"/>
    </source>
</evidence>
<gene>
    <name evidence="3" type="ORF">IL334_001755</name>
</gene>
<keyword evidence="2" id="KW-0812">Transmembrane</keyword>
<feature type="region of interest" description="Disordered" evidence="1">
    <location>
        <begin position="237"/>
        <end position="262"/>
    </location>
</feature>
<dbReference type="GeneID" id="87953886"/>
<proteinExistence type="predicted"/>
<organism evidence="3 4">
    <name type="scientific">Kwoniella shivajii</name>
    <dbReference type="NCBI Taxonomy" id="564305"/>
    <lineage>
        <taxon>Eukaryota</taxon>
        <taxon>Fungi</taxon>
        <taxon>Dikarya</taxon>
        <taxon>Basidiomycota</taxon>
        <taxon>Agaricomycotina</taxon>
        <taxon>Tremellomycetes</taxon>
        <taxon>Tremellales</taxon>
        <taxon>Cryptococcaceae</taxon>
        <taxon>Kwoniella</taxon>
    </lineage>
</organism>
<evidence type="ECO:0000256" key="2">
    <source>
        <dbReference type="SAM" id="Phobius"/>
    </source>
</evidence>
<dbReference type="RefSeq" id="XP_062789559.1">
    <property type="nucleotide sequence ID" value="XM_062933508.1"/>
</dbReference>
<protein>
    <recommendedName>
        <fullName evidence="5">BPL/LPL catalytic domain-containing protein</fullName>
    </recommendedName>
</protein>